<keyword evidence="3 4" id="KW-0804">Transcription</keyword>
<comment type="domain">
    <text evidence="4">The PPC domain mediates interactions between AHL proteins.</text>
</comment>
<dbReference type="PROSITE" id="PS51742">
    <property type="entry name" value="PPC"/>
    <property type="match status" value="1"/>
</dbReference>
<name>A0ABS8RPH1_DATST</name>
<keyword evidence="8" id="KW-1185">Reference proteome</keyword>
<evidence type="ECO:0000256" key="4">
    <source>
        <dbReference type="RuleBase" id="RU367031"/>
    </source>
</evidence>
<keyword evidence="4" id="KW-0539">Nucleus</keyword>
<organism evidence="7 8">
    <name type="scientific">Datura stramonium</name>
    <name type="common">Jimsonweed</name>
    <name type="synonym">Common thornapple</name>
    <dbReference type="NCBI Taxonomy" id="4076"/>
    <lineage>
        <taxon>Eukaryota</taxon>
        <taxon>Viridiplantae</taxon>
        <taxon>Streptophyta</taxon>
        <taxon>Embryophyta</taxon>
        <taxon>Tracheophyta</taxon>
        <taxon>Spermatophyta</taxon>
        <taxon>Magnoliopsida</taxon>
        <taxon>eudicotyledons</taxon>
        <taxon>Gunneridae</taxon>
        <taxon>Pentapetalae</taxon>
        <taxon>asterids</taxon>
        <taxon>lamiids</taxon>
        <taxon>Solanales</taxon>
        <taxon>Solanaceae</taxon>
        <taxon>Solanoideae</taxon>
        <taxon>Datureae</taxon>
        <taxon>Datura</taxon>
    </lineage>
</organism>
<feature type="region of interest" description="Disordered" evidence="5">
    <location>
        <begin position="1"/>
        <end position="34"/>
    </location>
</feature>
<evidence type="ECO:0000256" key="2">
    <source>
        <dbReference type="ARBA" id="ARBA00023125"/>
    </source>
</evidence>
<evidence type="ECO:0000313" key="8">
    <source>
        <dbReference type="Proteomes" id="UP000823775"/>
    </source>
</evidence>
<gene>
    <name evidence="7" type="ORF">HAX54_036288</name>
</gene>
<comment type="function">
    <text evidence="4">Transcription factor that specifically binds AT-rich DNA sequences related to the nuclear matrix attachment regions (MARs).</text>
</comment>
<dbReference type="InterPro" id="IPR039605">
    <property type="entry name" value="AHL"/>
</dbReference>
<proteinExistence type="predicted"/>
<comment type="caution">
    <text evidence="7">The sequence shown here is derived from an EMBL/GenBank/DDBJ whole genome shotgun (WGS) entry which is preliminary data.</text>
</comment>
<keyword evidence="2 4" id="KW-0238">DNA-binding</keyword>
<dbReference type="PANTHER" id="PTHR31500:SF51">
    <property type="entry name" value="AT-HOOK MOTIF NUCLEAR-LOCALIZED PROTEIN 8"/>
    <property type="match status" value="1"/>
</dbReference>
<reference evidence="7 8" key="1">
    <citation type="journal article" date="2021" name="BMC Genomics">
        <title>Datura genome reveals duplications of psychoactive alkaloid biosynthetic genes and high mutation rate following tissue culture.</title>
        <authorList>
            <person name="Rajewski A."/>
            <person name="Carter-House D."/>
            <person name="Stajich J."/>
            <person name="Litt A."/>
        </authorList>
    </citation>
    <scope>NUCLEOTIDE SEQUENCE [LARGE SCALE GENOMIC DNA]</scope>
    <source>
        <strain evidence="7">AR-01</strain>
    </source>
</reference>
<dbReference type="Gene3D" id="3.30.1330.80">
    <property type="entry name" value="Hypothetical protein, similar to alpha- acetolactate decarboxylase, domain 2"/>
    <property type="match status" value="1"/>
</dbReference>
<evidence type="ECO:0000313" key="7">
    <source>
        <dbReference type="EMBL" id="MCD7447920.1"/>
    </source>
</evidence>
<feature type="domain" description="PPC" evidence="6">
    <location>
        <begin position="44"/>
        <end position="187"/>
    </location>
</feature>
<dbReference type="PANTHER" id="PTHR31500">
    <property type="entry name" value="AT-HOOK MOTIF NUCLEAR-LOCALIZED PROTEIN 9"/>
    <property type="match status" value="1"/>
</dbReference>
<dbReference type="CDD" id="cd11378">
    <property type="entry name" value="DUF296"/>
    <property type="match status" value="1"/>
</dbReference>
<feature type="region of interest" description="Disordered" evidence="5">
    <location>
        <begin position="190"/>
        <end position="211"/>
    </location>
</feature>
<dbReference type="EMBL" id="JACEIK010000048">
    <property type="protein sequence ID" value="MCD7447920.1"/>
    <property type="molecule type" value="Genomic_DNA"/>
</dbReference>
<sequence length="211" mass="21629">MVNPSDPGVGGISATTSLENPFEKGLGKPMRSRKQKQLETLRATGFGAMPHVIKVGIGEDIAAKIMTFSQQGKRAVYILSAFGVVCNATIQQPAVVGDIVTYEGQYRIVSLSGSFLPSDSNDSHSKTGGMIVSLAGLESSIICGGVVGKLVAGSPVQVVLSSFVKPMSEGPSLTPPSFIGAPVTEASSPLAGGIPSSNAAPPMHDMPGQTM</sequence>
<evidence type="ECO:0000259" key="6">
    <source>
        <dbReference type="PROSITE" id="PS51742"/>
    </source>
</evidence>
<dbReference type="SUPFAM" id="SSF117856">
    <property type="entry name" value="AF0104/ALDC/Ptd012-like"/>
    <property type="match status" value="1"/>
</dbReference>
<dbReference type="Pfam" id="PF03479">
    <property type="entry name" value="PCC"/>
    <property type="match status" value="1"/>
</dbReference>
<dbReference type="InterPro" id="IPR005175">
    <property type="entry name" value="PPC_dom"/>
</dbReference>
<comment type="subcellular location">
    <subcellularLocation>
        <location evidence="4">Nucleus</location>
    </subcellularLocation>
</comment>
<evidence type="ECO:0000256" key="3">
    <source>
        <dbReference type="ARBA" id="ARBA00023163"/>
    </source>
</evidence>
<accession>A0ABS8RPH1</accession>
<evidence type="ECO:0000256" key="1">
    <source>
        <dbReference type="ARBA" id="ARBA00023015"/>
    </source>
</evidence>
<dbReference type="Proteomes" id="UP000823775">
    <property type="component" value="Unassembled WGS sequence"/>
</dbReference>
<protein>
    <recommendedName>
        <fullName evidence="4">AT-hook motif nuclear-localized protein</fullName>
    </recommendedName>
</protein>
<evidence type="ECO:0000256" key="5">
    <source>
        <dbReference type="SAM" id="MobiDB-lite"/>
    </source>
</evidence>
<keyword evidence="1 4" id="KW-0805">Transcription regulation</keyword>